<feature type="compositionally biased region" description="Basic and acidic residues" evidence="1">
    <location>
        <begin position="142"/>
        <end position="157"/>
    </location>
</feature>
<accession>A0A6J4Q2Y1</accession>
<reference evidence="2" key="1">
    <citation type="submission" date="2020-02" db="EMBL/GenBank/DDBJ databases">
        <authorList>
            <person name="Meier V. D."/>
        </authorList>
    </citation>
    <scope>NUCLEOTIDE SEQUENCE</scope>
    <source>
        <strain evidence="2">AVDCRST_MAG15</strain>
    </source>
</reference>
<gene>
    <name evidence="2" type="ORF">AVDCRST_MAG15-2749</name>
</gene>
<feature type="non-terminal residue" evidence="2">
    <location>
        <position position="1"/>
    </location>
</feature>
<name>A0A6J4Q2Y1_9RHOB</name>
<feature type="compositionally biased region" description="Basic and acidic residues" evidence="1">
    <location>
        <begin position="54"/>
        <end position="63"/>
    </location>
</feature>
<feature type="compositionally biased region" description="Basic residues" evidence="1">
    <location>
        <begin position="87"/>
        <end position="107"/>
    </location>
</feature>
<dbReference type="AlphaFoldDB" id="A0A6J4Q2Y1"/>
<organism evidence="2">
    <name type="scientific">uncultured Rubellimicrobium sp</name>
    <dbReference type="NCBI Taxonomy" id="543078"/>
    <lineage>
        <taxon>Bacteria</taxon>
        <taxon>Pseudomonadati</taxon>
        <taxon>Pseudomonadota</taxon>
        <taxon>Alphaproteobacteria</taxon>
        <taxon>Rhodobacterales</taxon>
        <taxon>Roseobacteraceae</taxon>
        <taxon>Rubellimicrobium</taxon>
        <taxon>environmental samples</taxon>
    </lineage>
</organism>
<feature type="non-terminal residue" evidence="2">
    <location>
        <position position="184"/>
    </location>
</feature>
<feature type="region of interest" description="Disordered" evidence="1">
    <location>
        <begin position="1"/>
        <end position="163"/>
    </location>
</feature>
<evidence type="ECO:0000313" key="2">
    <source>
        <dbReference type="EMBL" id="CAA9429276.1"/>
    </source>
</evidence>
<sequence length="184" mass="20788">GDPRHGAPAPPRGPAERPLRRLDRLSGHAQPADARPDVRRLPRPRGLLLRTRRVHDGGPRHPELLGLRHGPLPSGVLQPGRAGGARGLRRRGAGRHDRGRARLRPERRHQGLQGDGHRPPDRQRGRPPHPLKLQLRPVRHLQGQEDRRRGQDGPQRRDQRRRHCRWLHPGLLLASDRAGGDRGL</sequence>
<proteinExistence type="predicted"/>
<dbReference type="EMBL" id="CADCUU010000411">
    <property type="protein sequence ID" value="CAA9429276.1"/>
    <property type="molecule type" value="Genomic_DNA"/>
</dbReference>
<feature type="compositionally biased region" description="Basic and acidic residues" evidence="1">
    <location>
        <begin position="14"/>
        <end position="26"/>
    </location>
</feature>
<protein>
    <submittedName>
        <fullName evidence="2">Flavodoxin reductases (Ferredoxin-NADPH reductases) family 1</fullName>
    </submittedName>
</protein>
<evidence type="ECO:0000256" key="1">
    <source>
        <dbReference type="SAM" id="MobiDB-lite"/>
    </source>
</evidence>
<feature type="compositionally biased region" description="Basic and acidic residues" evidence="1">
    <location>
        <begin position="115"/>
        <end position="124"/>
    </location>
</feature>